<evidence type="ECO:0000259" key="2">
    <source>
        <dbReference type="Pfam" id="PF01370"/>
    </source>
</evidence>
<proteinExistence type="predicted"/>
<sequence length="308" mass="32661">MDQYNPSSSHGSVALVVGATGMVGRSLVEGLKKPDASGAPWTVYGLARRRPDPSSTPLPGLDRFIQLDVLDRESALRTLSPLAPRVTHLFWVALAVLDTEEKNVAANTAMLANVVDALASSSSSLRHVAVQTGSKHYYLGLLLDPVEPGRAAGVAGGPVQRGVPPPGAPLLLLCTRGPARGVLRRAGLELDGAQGVPDLRGVEPQLLQHAPDARDVRGDMQARGVLPPRLPGQRVHLASLLRRLRRGAAGRAAGVGRDDGGRRREEPGVQLHQRGRVRVEEPLGGPGGRVRTGFRRPGCRHRDDDDGG</sequence>
<dbReference type="Pfam" id="PF01370">
    <property type="entry name" value="Epimerase"/>
    <property type="match status" value="1"/>
</dbReference>
<comment type="caution">
    <text evidence="3">The sequence shown here is derived from an EMBL/GenBank/DDBJ whole genome shotgun (WGS) entry which is preliminary data.</text>
</comment>
<feature type="region of interest" description="Disordered" evidence="1">
    <location>
        <begin position="248"/>
        <end position="308"/>
    </location>
</feature>
<accession>A0AAX6H0P5</accession>
<dbReference type="AlphaFoldDB" id="A0AAX6H0P5"/>
<protein>
    <submittedName>
        <fullName evidence="3">3-oxo-Delta(4,5)-steroid 5-beta-reductase-like</fullName>
    </submittedName>
</protein>
<gene>
    <name evidence="3" type="ORF">M6B38_337435</name>
</gene>
<dbReference type="Gene3D" id="3.40.50.720">
    <property type="entry name" value="NAD(P)-binding Rossmann-like Domain"/>
    <property type="match status" value="1"/>
</dbReference>
<dbReference type="PANTHER" id="PTHR32487">
    <property type="entry name" value="3-OXO-DELTA(4,5)-STEROID 5-BETA-REDUCTASE"/>
    <property type="match status" value="1"/>
</dbReference>
<evidence type="ECO:0000313" key="3">
    <source>
        <dbReference type="EMBL" id="KAJ6834035.1"/>
    </source>
</evidence>
<dbReference type="InterPro" id="IPR001509">
    <property type="entry name" value="Epimerase_deHydtase"/>
</dbReference>
<dbReference type="EMBL" id="JANAVB010014796">
    <property type="protein sequence ID" value="KAJ6834035.1"/>
    <property type="molecule type" value="Genomic_DNA"/>
</dbReference>
<dbReference type="SUPFAM" id="SSF51735">
    <property type="entry name" value="NAD(P)-binding Rossmann-fold domains"/>
    <property type="match status" value="1"/>
</dbReference>
<keyword evidence="4" id="KW-1185">Reference proteome</keyword>
<organism evidence="3 4">
    <name type="scientific">Iris pallida</name>
    <name type="common">Sweet iris</name>
    <dbReference type="NCBI Taxonomy" id="29817"/>
    <lineage>
        <taxon>Eukaryota</taxon>
        <taxon>Viridiplantae</taxon>
        <taxon>Streptophyta</taxon>
        <taxon>Embryophyta</taxon>
        <taxon>Tracheophyta</taxon>
        <taxon>Spermatophyta</taxon>
        <taxon>Magnoliopsida</taxon>
        <taxon>Liliopsida</taxon>
        <taxon>Asparagales</taxon>
        <taxon>Iridaceae</taxon>
        <taxon>Iridoideae</taxon>
        <taxon>Irideae</taxon>
        <taxon>Iris</taxon>
    </lineage>
</organism>
<reference evidence="3" key="1">
    <citation type="journal article" date="2023" name="GigaByte">
        <title>Genome assembly of the bearded iris, Iris pallida Lam.</title>
        <authorList>
            <person name="Bruccoleri R.E."/>
            <person name="Oakeley E.J."/>
            <person name="Faust A.M.E."/>
            <person name="Altorfer M."/>
            <person name="Dessus-Babus S."/>
            <person name="Burckhardt D."/>
            <person name="Oertli M."/>
            <person name="Naumann U."/>
            <person name="Petersen F."/>
            <person name="Wong J."/>
        </authorList>
    </citation>
    <scope>NUCLEOTIDE SEQUENCE</scope>
    <source>
        <strain evidence="3">GSM-AAB239-AS_SAM_17_03QT</strain>
    </source>
</reference>
<dbReference type="Proteomes" id="UP001140949">
    <property type="component" value="Unassembled WGS sequence"/>
</dbReference>
<dbReference type="PANTHER" id="PTHR32487:SF13">
    <property type="entry name" value="LOW QUALITY PROTEIN: IRIDOID SYNTHASE-LIKE"/>
    <property type="match status" value="1"/>
</dbReference>
<dbReference type="InterPro" id="IPR036291">
    <property type="entry name" value="NAD(P)-bd_dom_sf"/>
</dbReference>
<feature type="domain" description="NAD-dependent epimerase/dehydratase" evidence="2">
    <location>
        <begin position="14"/>
        <end position="138"/>
    </location>
</feature>
<reference evidence="3" key="2">
    <citation type="submission" date="2023-04" db="EMBL/GenBank/DDBJ databases">
        <authorList>
            <person name="Bruccoleri R.E."/>
            <person name="Oakeley E.J."/>
            <person name="Faust A.-M."/>
            <person name="Dessus-Babus S."/>
            <person name="Altorfer M."/>
            <person name="Burckhardt D."/>
            <person name="Oertli M."/>
            <person name="Naumann U."/>
            <person name="Petersen F."/>
            <person name="Wong J."/>
        </authorList>
    </citation>
    <scope>NUCLEOTIDE SEQUENCE</scope>
    <source>
        <strain evidence="3">GSM-AAB239-AS_SAM_17_03QT</strain>
        <tissue evidence="3">Leaf</tissue>
    </source>
</reference>
<evidence type="ECO:0000313" key="4">
    <source>
        <dbReference type="Proteomes" id="UP001140949"/>
    </source>
</evidence>
<feature type="compositionally biased region" description="Basic and acidic residues" evidence="1">
    <location>
        <begin position="256"/>
        <end position="267"/>
    </location>
</feature>
<name>A0AAX6H0P5_IRIPA</name>
<evidence type="ECO:0000256" key="1">
    <source>
        <dbReference type="SAM" id="MobiDB-lite"/>
    </source>
</evidence>